<dbReference type="PROSITE" id="PS00094">
    <property type="entry name" value="C5_MTASE_1"/>
    <property type="match status" value="1"/>
</dbReference>
<dbReference type="PROSITE" id="PS00095">
    <property type="entry name" value="C5_MTASE_2"/>
    <property type="match status" value="1"/>
</dbReference>
<dbReference type="PANTHER" id="PTHR10629:SF52">
    <property type="entry name" value="DNA (CYTOSINE-5)-METHYLTRANSFERASE 1"/>
    <property type="match status" value="1"/>
</dbReference>
<accession>A0A6C0DW55</accession>
<dbReference type="PROSITE" id="PS51679">
    <property type="entry name" value="SAM_MT_C5"/>
    <property type="match status" value="1"/>
</dbReference>
<dbReference type="Gene3D" id="3.40.50.150">
    <property type="entry name" value="Vaccinia Virus protein VP39"/>
    <property type="match status" value="1"/>
</dbReference>
<organism evidence="6">
    <name type="scientific">viral metagenome</name>
    <dbReference type="NCBI Taxonomy" id="1070528"/>
    <lineage>
        <taxon>unclassified sequences</taxon>
        <taxon>metagenomes</taxon>
        <taxon>organismal metagenomes</taxon>
    </lineage>
</organism>
<dbReference type="PRINTS" id="PR00105">
    <property type="entry name" value="C5METTRFRASE"/>
</dbReference>
<dbReference type="EC" id="2.1.1.37" evidence="1"/>
<proteinExistence type="predicted"/>
<sequence length="437" mass="48648">MPRSKKPLPESQPLNLTKTKVKRPVVAKNAISLFSGAGGDSIGLKQAGYNIVAFSEFKKPAIATHLKEFPSSRLLVCPETASNDITKIPDETFEYYKHTIDIVFAGFPCQGYSNAGKKKADDPRNELVNEFARVINLTKPKYIIGENVAGLLSRKGKDPKTGKLRPVIDIIRDVFSNIGYNITYKVLKATDFGVPQERKRLIIVGCKADLGHPHMPWDSLVSPTFPKNPSIRSFLETHLEGAIEFNEDNIPEGLSPHYTNGETQTKRYWITTNATKATGKPHPNLIRLVNGIRNKSSKEKEEGEDDTPRTIEGGLISFGVRKSAYHGQVLDPDMPSKTIICTYGTCPRLFVGLHNPDEGKFWVRCLSIKELGQIQGFPAEYQWQGNEKEIITQIGNAVPPALCESVARTLPNITFKSQPQTNTLTEKDDKDEEDNEN</sequence>
<dbReference type="InterPro" id="IPR050390">
    <property type="entry name" value="C5-Methyltransferase"/>
</dbReference>
<evidence type="ECO:0000313" key="6">
    <source>
        <dbReference type="EMBL" id="QHT20523.1"/>
    </source>
</evidence>
<evidence type="ECO:0000256" key="4">
    <source>
        <dbReference type="ARBA" id="ARBA00022691"/>
    </source>
</evidence>
<evidence type="ECO:0000256" key="1">
    <source>
        <dbReference type="ARBA" id="ARBA00011975"/>
    </source>
</evidence>
<dbReference type="PANTHER" id="PTHR10629">
    <property type="entry name" value="CYTOSINE-SPECIFIC METHYLTRANSFERASE"/>
    <property type="match status" value="1"/>
</dbReference>
<dbReference type="InterPro" id="IPR031303">
    <property type="entry name" value="C5_meth_CS"/>
</dbReference>
<reference evidence="6" key="1">
    <citation type="journal article" date="2020" name="Nature">
        <title>Giant virus diversity and host interactions through global metagenomics.</title>
        <authorList>
            <person name="Schulz F."/>
            <person name="Roux S."/>
            <person name="Paez-Espino D."/>
            <person name="Jungbluth S."/>
            <person name="Walsh D.A."/>
            <person name="Denef V.J."/>
            <person name="McMahon K.D."/>
            <person name="Konstantinidis K.T."/>
            <person name="Eloe-Fadrosh E.A."/>
            <person name="Kyrpides N.C."/>
            <person name="Woyke T."/>
        </authorList>
    </citation>
    <scope>NUCLEOTIDE SEQUENCE</scope>
    <source>
        <strain evidence="6">GVMAG-M-3300023174-60</strain>
    </source>
</reference>
<dbReference type="InterPro" id="IPR018117">
    <property type="entry name" value="C5_DNA_meth_AS"/>
</dbReference>
<dbReference type="InterPro" id="IPR029063">
    <property type="entry name" value="SAM-dependent_MTases_sf"/>
</dbReference>
<dbReference type="GO" id="GO:0032259">
    <property type="term" value="P:methylation"/>
    <property type="evidence" value="ECO:0007669"/>
    <property type="project" value="UniProtKB-KW"/>
</dbReference>
<dbReference type="GO" id="GO:0005634">
    <property type="term" value="C:nucleus"/>
    <property type="evidence" value="ECO:0007669"/>
    <property type="project" value="TreeGrafter"/>
</dbReference>
<dbReference type="GO" id="GO:0003886">
    <property type="term" value="F:DNA (cytosine-5-)-methyltransferase activity"/>
    <property type="evidence" value="ECO:0007669"/>
    <property type="project" value="UniProtKB-EC"/>
</dbReference>
<keyword evidence="4" id="KW-0949">S-adenosyl-L-methionine</keyword>
<evidence type="ECO:0000256" key="5">
    <source>
        <dbReference type="SAM" id="MobiDB-lite"/>
    </source>
</evidence>
<dbReference type="GO" id="GO:0003677">
    <property type="term" value="F:DNA binding"/>
    <property type="evidence" value="ECO:0007669"/>
    <property type="project" value="TreeGrafter"/>
</dbReference>
<keyword evidence="3" id="KW-0808">Transferase</keyword>
<dbReference type="NCBIfam" id="TIGR00675">
    <property type="entry name" value="dcm"/>
    <property type="match status" value="1"/>
</dbReference>
<dbReference type="SUPFAM" id="SSF53335">
    <property type="entry name" value="S-adenosyl-L-methionine-dependent methyltransferases"/>
    <property type="match status" value="1"/>
</dbReference>
<dbReference type="Gene3D" id="3.90.120.10">
    <property type="entry name" value="DNA Methylase, subunit A, domain 2"/>
    <property type="match status" value="1"/>
</dbReference>
<dbReference type="InterPro" id="IPR001525">
    <property type="entry name" value="C5_MeTfrase"/>
</dbReference>
<name>A0A6C0DW55_9ZZZZ</name>
<keyword evidence="2" id="KW-0489">Methyltransferase</keyword>
<protein>
    <recommendedName>
        <fullName evidence="1">DNA (cytosine-5-)-methyltransferase</fullName>
        <ecNumber evidence="1">2.1.1.37</ecNumber>
    </recommendedName>
</protein>
<evidence type="ECO:0000256" key="2">
    <source>
        <dbReference type="ARBA" id="ARBA00022603"/>
    </source>
</evidence>
<dbReference type="GO" id="GO:0044027">
    <property type="term" value="P:negative regulation of gene expression via chromosomal CpG island methylation"/>
    <property type="evidence" value="ECO:0007669"/>
    <property type="project" value="TreeGrafter"/>
</dbReference>
<evidence type="ECO:0000256" key="3">
    <source>
        <dbReference type="ARBA" id="ARBA00022679"/>
    </source>
</evidence>
<feature type="region of interest" description="Disordered" evidence="5">
    <location>
        <begin position="417"/>
        <end position="437"/>
    </location>
</feature>
<dbReference type="EMBL" id="MN739678">
    <property type="protein sequence ID" value="QHT20523.1"/>
    <property type="molecule type" value="Genomic_DNA"/>
</dbReference>
<dbReference type="AlphaFoldDB" id="A0A6C0DW55"/>
<dbReference type="Pfam" id="PF00145">
    <property type="entry name" value="DNA_methylase"/>
    <property type="match status" value="1"/>
</dbReference>